<dbReference type="InterPro" id="IPR001648">
    <property type="entry name" value="Ribosomal_bS18"/>
</dbReference>
<dbReference type="EMBL" id="JAZDUA010000318">
    <property type="protein sequence ID" value="KAK7794783.1"/>
    <property type="molecule type" value="Genomic_DNA"/>
</dbReference>
<dbReference type="InterPro" id="IPR036870">
    <property type="entry name" value="Ribosomal_bS18_sf"/>
</dbReference>
<dbReference type="AlphaFoldDB" id="A0AAN9YYW0"/>
<dbReference type="Gene3D" id="4.10.640.10">
    <property type="entry name" value="Ribosomal protein S18"/>
    <property type="match status" value="1"/>
</dbReference>
<evidence type="ECO:0000256" key="2">
    <source>
        <dbReference type="ARBA" id="ARBA00022980"/>
    </source>
</evidence>
<comment type="similarity">
    <text evidence="1">Belongs to the bacterial ribosomal protein bS18 family.</text>
</comment>
<evidence type="ECO:0000313" key="4">
    <source>
        <dbReference type="EMBL" id="KAK7794783.1"/>
    </source>
</evidence>
<accession>A0AAN9YYW0</accession>
<dbReference type="PROSITE" id="PS00057">
    <property type="entry name" value="RIBOSOMAL_S18"/>
    <property type="match status" value="1"/>
</dbReference>
<sequence length="155" mass="18062">MSALMPAISKTGNILKSFMNLRASLQVARVRPFTSSIKENSSRYDDLKKESDPDMPLEDIKNPFEKEKIKCILCEHNIRVDYKNVRLLSQFVSRYTGRIYGRHITRLCKAQQERVEKEIWKAQQAGLMGGYTRDLAYANDPQLFNPDQPIRPHRF</sequence>
<dbReference type="SUPFAM" id="SSF46911">
    <property type="entry name" value="Ribosomal protein S18"/>
    <property type="match status" value="1"/>
</dbReference>
<dbReference type="Pfam" id="PF01084">
    <property type="entry name" value="Ribosomal_S18"/>
    <property type="match status" value="1"/>
</dbReference>
<comment type="caution">
    <text evidence="4">The sequence shown here is derived from an EMBL/GenBank/DDBJ whole genome shotgun (WGS) entry which is preliminary data.</text>
</comment>
<reference evidence="4 5" key="1">
    <citation type="submission" date="2024-03" db="EMBL/GenBank/DDBJ databases">
        <title>The genome assembly and annotation of the cricket Gryllus longicercus Weissman &amp; Gray.</title>
        <authorList>
            <person name="Szrajer S."/>
            <person name="Gray D."/>
            <person name="Ylla G."/>
        </authorList>
    </citation>
    <scope>NUCLEOTIDE SEQUENCE [LARGE SCALE GENOMIC DNA]</scope>
    <source>
        <strain evidence="4">DAG 2021-001</strain>
        <tissue evidence="4">Whole body minus gut</tissue>
    </source>
</reference>
<proteinExistence type="inferred from homology"/>
<name>A0AAN9YYW0_9ORTH</name>
<dbReference type="Proteomes" id="UP001378592">
    <property type="component" value="Unassembled WGS sequence"/>
</dbReference>
<evidence type="ECO:0000313" key="5">
    <source>
        <dbReference type="Proteomes" id="UP001378592"/>
    </source>
</evidence>
<dbReference type="PANTHER" id="PTHR13479">
    <property type="entry name" value="30S RIBOSOMAL PROTEIN S18"/>
    <property type="match status" value="1"/>
</dbReference>
<evidence type="ECO:0008006" key="6">
    <source>
        <dbReference type="Google" id="ProtNLM"/>
    </source>
</evidence>
<evidence type="ECO:0000256" key="1">
    <source>
        <dbReference type="ARBA" id="ARBA00005589"/>
    </source>
</evidence>
<keyword evidence="2" id="KW-0689">Ribosomal protein</keyword>
<dbReference type="InterPro" id="IPR018275">
    <property type="entry name" value="Ribosomal_bS18_CS"/>
</dbReference>
<protein>
    <recommendedName>
        <fullName evidence="6">Mitochondrial ribosomal protein S18C</fullName>
    </recommendedName>
</protein>
<evidence type="ECO:0000256" key="3">
    <source>
        <dbReference type="ARBA" id="ARBA00023274"/>
    </source>
</evidence>
<organism evidence="4 5">
    <name type="scientific">Gryllus longicercus</name>
    <dbReference type="NCBI Taxonomy" id="2509291"/>
    <lineage>
        <taxon>Eukaryota</taxon>
        <taxon>Metazoa</taxon>
        <taxon>Ecdysozoa</taxon>
        <taxon>Arthropoda</taxon>
        <taxon>Hexapoda</taxon>
        <taxon>Insecta</taxon>
        <taxon>Pterygota</taxon>
        <taxon>Neoptera</taxon>
        <taxon>Polyneoptera</taxon>
        <taxon>Orthoptera</taxon>
        <taxon>Ensifera</taxon>
        <taxon>Gryllidea</taxon>
        <taxon>Grylloidea</taxon>
        <taxon>Gryllidae</taxon>
        <taxon>Gryllinae</taxon>
        <taxon>Gryllus</taxon>
    </lineage>
</organism>
<dbReference type="GO" id="GO:0005763">
    <property type="term" value="C:mitochondrial small ribosomal subunit"/>
    <property type="evidence" value="ECO:0007669"/>
    <property type="project" value="TreeGrafter"/>
</dbReference>
<keyword evidence="3" id="KW-0687">Ribonucleoprotein</keyword>
<keyword evidence="5" id="KW-1185">Reference proteome</keyword>
<dbReference type="PANTHER" id="PTHR13479:SF40">
    <property type="entry name" value="SMALL RIBOSOMAL SUBUNIT PROTEIN BS18M"/>
    <property type="match status" value="1"/>
</dbReference>
<dbReference type="GO" id="GO:0032543">
    <property type="term" value="P:mitochondrial translation"/>
    <property type="evidence" value="ECO:0007669"/>
    <property type="project" value="TreeGrafter"/>
</dbReference>
<dbReference type="GO" id="GO:0070181">
    <property type="term" value="F:small ribosomal subunit rRNA binding"/>
    <property type="evidence" value="ECO:0007669"/>
    <property type="project" value="TreeGrafter"/>
</dbReference>
<dbReference type="GO" id="GO:0003735">
    <property type="term" value="F:structural constituent of ribosome"/>
    <property type="evidence" value="ECO:0007669"/>
    <property type="project" value="InterPro"/>
</dbReference>
<gene>
    <name evidence="4" type="ORF">R5R35_004123</name>
</gene>